<dbReference type="SUPFAM" id="SSF161077">
    <property type="entry name" value="Photosystem II antenna protein-like"/>
    <property type="match status" value="1"/>
</dbReference>
<organism evidence="11 12">
    <name type="scientific">Solanum pinnatisectum</name>
    <name type="common">tansyleaf nightshade</name>
    <dbReference type="NCBI Taxonomy" id="50273"/>
    <lineage>
        <taxon>Eukaryota</taxon>
        <taxon>Viridiplantae</taxon>
        <taxon>Streptophyta</taxon>
        <taxon>Embryophyta</taxon>
        <taxon>Tracheophyta</taxon>
        <taxon>Spermatophyta</taxon>
        <taxon>Magnoliopsida</taxon>
        <taxon>eudicotyledons</taxon>
        <taxon>Gunneridae</taxon>
        <taxon>Pentapetalae</taxon>
        <taxon>asterids</taxon>
        <taxon>lamiids</taxon>
        <taxon>Solanales</taxon>
        <taxon>Solanaceae</taxon>
        <taxon>Solanoideae</taxon>
        <taxon>Solaneae</taxon>
        <taxon>Solanum</taxon>
    </lineage>
</organism>
<reference evidence="11 12" key="1">
    <citation type="submission" date="2023-10" db="EMBL/GenBank/DDBJ databases">
        <title>Genome-Wide Identification Analysis in wild type Solanum Pinnatisectum Reveals Some Genes Defensing Phytophthora Infestans.</title>
        <authorList>
            <person name="Sun C."/>
        </authorList>
    </citation>
    <scope>NUCLEOTIDE SEQUENCE [LARGE SCALE GENOMIC DNA]</scope>
    <source>
        <strain evidence="11">LQN</strain>
        <tissue evidence="11">Leaf</tissue>
    </source>
</reference>
<evidence type="ECO:0000256" key="6">
    <source>
        <dbReference type="ARBA" id="ARBA00022989"/>
    </source>
</evidence>
<keyword evidence="8 10" id="KW-0472">Membrane</keyword>
<dbReference type="EMBL" id="JAWPEI010000012">
    <property type="protein sequence ID" value="KAK4709236.1"/>
    <property type="molecule type" value="Genomic_DNA"/>
</dbReference>
<comment type="caution">
    <text evidence="11">The sequence shown here is derived from an EMBL/GenBank/DDBJ whole genome shotgun (WGS) entry which is preliminary data.</text>
</comment>
<proteinExistence type="predicted"/>
<name>A0AAV9K7T2_9SOLN</name>
<dbReference type="Pfam" id="PF00421">
    <property type="entry name" value="PSII"/>
    <property type="match status" value="1"/>
</dbReference>
<dbReference type="GO" id="GO:0009523">
    <property type="term" value="C:photosystem II"/>
    <property type="evidence" value="ECO:0007669"/>
    <property type="project" value="UniProtKB-KW"/>
</dbReference>
<dbReference type="InterPro" id="IPR036001">
    <property type="entry name" value="PS_II_antenna-like_sf"/>
</dbReference>
<dbReference type="Proteomes" id="UP001311915">
    <property type="component" value="Unassembled WGS sequence"/>
</dbReference>
<dbReference type="GO" id="GO:0009767">
    <property type="term" value="P:photosynthetic electron transport chain"/>
    <property type="evidence" value="ECO:0007669"/>
    <property type="project" value="InterPro"/>
</dbReference>
<evidence type="ECO:0000256" key="2">
    <source>
        <dbReference type="ARBA" id="ARBA00022494"/>
    </source>
</evidence>
<gene>
    <name evidence="11" type="ORF">R3W88_030161</name>
</gene>
<keyword evidence="4" id="KW-0934">Plastid</keyword>
<feature type="transmembrane region" description="Helical" evidence="10">
    <location>
        <begin position="6"/>
        <end position="27"/>
    </location>
</feature>
<evidence type="ECO:0000256" key="3">
    <source>
        <dbReference type="ARBA" id="ARBA00022531"/>
    </source>
</evidence>
<keyword evidence="2" id="KW-0148">Chlorophyll</keyword>
<accession>A0AAV9K7T2</accession>
<keyword evidence="5 10" id="KW-0812">Transmembrane</keyword>
<keyword evidence="12" id="KW-1185">Reference proteome</keyword>
<evidence type="ECO:0000256" key="8">
    <source>
        <dbReference type="ARBA" id="ARBA00023136"/>
    </source>
</evidence>
<evidence type="ECO:0000256" key="9">
    <source>
        <dbReference type="ARBA" id="ARBA00023276"/>
    </source>
</evidence>
<evidence type="ECO:0000313" key="12">
    <source>
        <dbReference type="Proteomes" id="UP001311915"/>
    </source>
</evidence>
<keyword evidence="9" id="KW-0604">Photosystem II</keyword>
<evidence type="ECO:0000256" key="7">
    <source>
        <dbReference type="ARBA" id="ARBA00022991"/>
    </source>
</evidence>
<comment type="subcellular location">
    <subcellularLocation>
        <location evidence="1">Membrane</location>
        <topology evidence="1">Multi-pass membrane protein</topology>
    </subcellularLocation>
</comment>
<dbReference type="InterPro" id="IPR000932">
    <property type="entry name" value="PS_antenna-like"/>
</dbReference>
<evidence type="ECO:0000256" key="5">
    <source>
        <dbReference type="ARBA" id="ARBA00022692"/>
    </source>
</evidence>
<keyword evidence="6 10" id="KW-1133">Transmembrane helix</keyword>
<dbReference type="AlphaFoldDB" id="A0AAV9K7T2"/>
<dbReference type="GO" id="GO:0016168">
    <property type="term" value="F:chlorophyll binding"/>
    <property type="evidence" value="ECO:0007669"/>
    <property type="project" value="UniProtKB-KW"/>
</dbReference>
<evidence type="ECO:0000256" key="1">
    <source>
        <dbReference type="ARBA" id="ARBA00004141"/>
    </source>
</evidence>
<keyword evidence="3" id="KW-0602">Photosynthesis</keyword>
<evidence type="ECO:0000313" key="11">
    <source>
        <dbReference type="EMBL" id="KAK4709236.1"/>
    </source>
</evidence>
<evidence type="ECO:0000256" key="10">
    <source>
        <dbReference type="SAM" id="Phobius"/>
    </source>
</evidence>
<evidence type="ECO:0000256" key="4">
    <source>
        <dbReference type="ARBA" id="ARBA00022640"/>
    </source>
</evidence>
<protein>
    <submittedName>
        <fullName evidence="11">Uncharacterized protein</fullName>
    </submittedName>
</protein>
<sequence>MHTALVAGWAGSMALYELAGMFVIPFMTRLGITNSWGGWSITGGTVTNPGIWSYEGVAGAHIVMNVQKNPLWICQRSLEFIYFSQGWLALVLVHFM</sequence>
<keyword evidence="7" id="KW-0157">Chromophore</keyword>